<evidence type="ECO:0000313" key="3">
    <source>
        <dbReference type="Proteomes" id="UP001595713"/>
    </source>
</evidence>
<dbReference type="Gene3D" id="3.40.50.10090">
    <property type="match status" value="1"/>
</dbReference>
<dbReference type="EMBL" id="JBHRXP010000001">
    <property type="protein sequence ID" value="MFC3578709.1"/>
    <property type="molecule type" value="Genomic_DNA"/>
</dbReference>
<dbReference type="Pfam" id="PF02602">
    <property type="entry name" value="HEM4"/>
    <property type="match status" value="1"/>
</dbReference>
<proteinExistence type="predicted"/>
<dbReference type="InterPro" id="IPR036108">
    <property type="entry name" value="4pyrrol_syn_uPrphyn_synt_sf"/>
</dbReference>
<name>A0ABV7SP24_9SPHN</name>
<dbReference type="InterPro" id="IPR003754">
    <property type="entry name" value="4pyrrol_synth_uPrphyn_synth"/>
</dbReference>
<protein>
    <submittedName>
        <fullName evidence="2">Uroporphyrinogen-III synthase</fullName>
        <ecNumber evidence="2">4.2.1.75</ecNumber>
    </submittedName>
</protein>
<accession>A0ABV7SP24</accession>
<keyword evidence="2" id="KW-0456">Lyase</keyword>
<evidence type="ECO:0000259" key="1">
    <source>
        <dbReference type="Pfam" id="PF02602"/>
    </source>
</evidence>
<dbReference type="EC" id="4.2.1.75" evidence="2"/>
<evidence type="ECO:0000313" key="2">
    <source>
        <dbReference type="EMBL" id="MFC3578709.1"/>
    </source>
</evidence>
<gene>
    <name evidence="2" type="ORF">ACFONA_00910</name>
</gene>
<comment type="caution">
    <text evidence="2">The sequence shown here is derived from an EMBL/GenBank/DDBJ whole genome shotgun (WGS) entry which is preliminary data.</text>
</comment>
<reference evidence="3" key="1">
    <citation type="journal article" date="2019" name="Int. J. Syst. Evol. Microbiol.">
        <title>The Global Catalogue of Microorganisms (GCM) 10K type strain sequencing project: providing services to taxonomists for standard genome sequencing and annotation.</title>
        <authorList>
            <consortium name="The Broad Institute Genomics Platform"/>
            <consortium name="The Broad Institute Genome Sequencing Center for Infectious Disease"/>
            <person name="Wu L."/>
            <person name="Ma J."/>
        </authorList>
    </citation>
    <scope>NUCLEOTIDE SEQUENCE [LARGE SCALE GENOMIC DNA]</scope>
    <source>
        <strain evidence="3">KCTC 42739</strain>
    </source>
</reference>
<feature type="domain" description="Tetrapyrrole biosynthesis uroporphyrinogen III synthase" evidence="1">
    <location>
        <begin position="10"/>
        <end position="207"/>
    </location>
</feature>
<sequence length="214" mass="21679">MLRPEPGNAATAARIASAGHDALRLPFFAVAPLDWTPPDPAAHDALILTSANTLRHGGTALSTLRALPVLAVGQATAAAARTAGYQVLLTGTADAAQLLALAETHGITRALHLGGRERSIPESDIVAAAIAVYASEPLPITAGQIAALDDTVALLHSVRAARRLSELMPCRAHLRIAALSPAVRDAAGTGWAAAVTAATPQDAALIAAAITLAD</sequence>
<keyword evidence="3" id="KW-1185">Reference proteome</keyword>
<dbReference type="Proteomes" id="UP001595713">
    <property type="component" value="Unassembled WGS sequence"/>
</dbReference>
<dbReference type="SUPFAM" id="SSF69618">
    <property type="entry name" value="HemD-like"/>
    <property type="match status" value="1"/>
</dbReference>
<dbReference type="GO" id="GO:0004852">
    <property type="term" value="F:uroporphyrinogen-III synthase activity"/>
    <property type="evidence" value="ECO:0007669"/>
    <property type="project" value="UniProtKB-EC"/>
</dbReference>
<organism evidence="2 3">
    <name type="scientific">Sphingomonas hylomeconis</name>
    <dbReference type="NCBI Taxonomy" id="1395958"/>
    <lineage>
        <taxon>Bacteria</taxon>
        <taxon>Pseudomonadati</taxon>
        <taxon>Pseudomonadota</taxon>
        <taxon>Alphaproteobacteria</taxon>
        <taxon>Sphingomonadales</taxon>
        <taxon>Sphingomonadaceae</taxon>
        <taxon>Sphingomonas</taxon>
    </lineage>
</organism>